<dbReference type="KEGG" id="bok:DM82_3250"/>
<name>A0AAI8B2V6_9BURK</name>
<protein>
    <submittedName>
        <fullName evidence="1">Uncharacterized protein</fullName>
    </submittedName>
</protein>
<proteinExistence type="predicted"/>
<gene>
    <name evidence="1" type="ORF">DM82_3250</name>
</gene>
<evidence type="ECO:0000313" key="1">
    <source>
        <dbReference type="EMBL" id="AIO65058.1"/>
    </source>
</evidence>
<organism evidence="1 2">
    <name type="scientific">Burkholderia oklahomensis</name>
    <dbReference type="NCBI Taxonomy" id="342113"/>
    <lineage>
        <taxon>Bacteria</taxon>
        <taxon>Pseudomonadati</taxon>
        <taxon>Pseudomonadota</taxon>
        <taxon>Betaproteobacteria</taxon>
        <taxon>Burkholderiales</taxon>
        <taxon>Burkholderiaceae</taxon>
        <taxon>Burkholderia</taxon>
        <taxon>pseudomallei group</taxon>
    </lineage>
</organism>
<dbReference type="EMBL" id="CP008726">
    <property type="protein sequence ID" value="AIO65058.1"/>
    <property type="molecule type" value="Genomic_DNA"/>
</dbReference>
<evidence type="ECO:0000313" key="2">
    <source>
        <dbReference type="Proteomes" id="UP000029424"/>
    </source>
</evidence>
<dbReference type="Proteomes" id="UP000029424">
    <property type="component" value="Chromosome 1"/>
</dbReference>
<dbReference type="AlphaFoldDB" id="A0AAI8B2V6"/>
<keyword evidence="2" id="KW-1185">Reference proteome</keyword>
<reference evidence="1 2" key="1">
    <citation type="submission" date="2014-06" db="EMBL/GenBank/DDBJ databases">
        <authorList>
            <person name="Bishop-Lilly K.A."/>
            <person name="Broomall S.M."/>
            <person name="Chain P.S."/>
            <person name="Chertkov O."/>
            <person name="Coyne S.R."/>
            <person name="Daligault H.E."/>
            <person name="Davenport K.W."/>
            <person name="Erkkila T."/>
            <person name="Frey K.G."/>
            <person name="Gibbons H.S."/>
            <person name="Gu W."/>
            <person name="Jaissle J."/>
            <person name="Johnson S.L."/>
            <person name="Koroleva G.I."/>
            <person name="Ladner J.T."/>
            <person name="Lo C.-C."/>
            <person name="Minogue T.D."/>
            <person name="Munk C."/>
            <person name="Palacios G.F."/>
            <person name="Redden C.L."/>
            <person name="Rosenzweig C.N."/>
            <person name="Scholz M.B."/>
            <person name="Teshima H."/>
            <person name="Xu Y."/>
        </authorList>
    </citation>
    <scope>NUCLEOTIDE SEQUENCE [LARGE SCALE GENOMIC DNA]</scope>
    <source>
        <strain evidence="1 2">EO147</strain>
    </source>
</reference>
<accession>A0AAI8B2V6</accession>
<sequence length="59" mass="6731">MKLGIGRELIVRMREACGHTGPIRLLGWTHRPPRGNEEKNAETRYNLAKLYATIITNNV</sequence>